<evidence type="ECO:0000313" key="2">
    <source>
        <dbReference type="Ensembl" id="ENSSGRP00000023683.1"/>
    </source>
</evidence>
<dbReference type="InterPro" id="IPR043502">
    <property type="entry name" value="DNA/RNA_pol_sf"/>
</dbReference>
<evidence type="ECO:0000313" key="3">
    <source>
        <dbReference type="Proteomes" id="UP000472262"/>
    </source>
</evidence>
<feature type="domain" description="Reverse transcriptase/retrotransposon-derived protein RNase H-like" evidence="1">
    <location>
        <begin position="15"/>
        <end position="87"/>
    </location>
</feature>
<protein>
    <recommendedName>
        <fullName evidence="1">Reverse transcriptase/retrotransposon-derived protein RNase H-like domain-containing protein</fullName>
    </recommendedName>
</protein>
<name>A0A672LDB5_SINGR</name>
<evidence type="ECO:0000259" key="1">
    <source>
        <dbReference type="Pfam" id="PF17919"/>
    </source>
</evidence>
<dbReference type="SUPFAM" id="SSF56672">
    <property type="entry name" value="DNA/RNA polymerases"/>
    <property type="match status" value="1"/>
</dbReference>
<proteinExistence type="predicted"/>
<dbReference type="AlphaFoldDB" id="A0A672LDB5"/>
<reference evidence="2" key="1">
    <citation type="submission" date="2025-08" db="UniProtKB">
        <authorList>
            <consortium name="Ensembl"/>
        </authorList>
    </citation>
    <scope>IDENTIFICATION</scope>
</reference>
<dbReference type="Pfam" id="PF17919">
    <property type="entry name" value="RT_RNaseH_2"/>
    <property type="match status" value="1"/>
</dbReference>
<dbReference type="Gene3D" id="3.10.20.370">
    <property type="match status" value="1"/>
</dbReference>
<organism evidence="2 3">
    <name type="scientific">Sinocyclocheilus grahami</name>
    <name type="common">Dianchi golden-line fish</name>
    <name type="synonym">Barbus grahami</name>
    <dbReference type="NCBI Taxonomy" id="75366"/>
    <lineage>
        <taxon>Eukaryota</taxon>
        <taxon>Metazoa</taxon>
        <taxon>Chordata</taxon>
        <taxon>Craniata</taxon>
        <taxon>Vertebrata</taxon>
        <taxon>Euteleostomi</taxon>
        <taxon>Actinopterygii</taxon>
        <taxon>Neopterygii</taxon>
        <taxon>Teleostei</taxon>
        <taxon>Ostariophysi</taxon>
        <taxon>Cypriniformes</taxon>
        <taxon>Cyprinidae</taxon>
        <taxon>Cyprininae</taxon>
        <taxon>Sinocyclocheilus</taxon>
    </lineage>
</organism>
<dbReference type="OMA" id="HACEVEG"/>
<reference evidence="2" key="2">
    <citation type="submission" date="2025-09" db="UniProtKB">
        <authorList>
            <consortium name="Ensembl"/>
        </authorList>
    </citation>
    <scope>IDENTIFICATION</scope>
</reference>
<dbReference type="Ensembl" id="ENSSGRT00000025532.1">
    <property type="protein sequence ID" value="ENSSGRP00000023683.1"/>
    <property type="gene ID" value="ENSSGRG00000013982.1"/>
</dbReference>
<dbReference type="Proteomes" id="UP000472262">
    <property type="component" value="Unassembled WGS sequence"/>
</dbReference>
<dbReference type="InParanoid" id="A0A672LDB5"/>
<keyword evidence="3" id="KW-1185">Reference proteome</keyword>
<accession>A0A672LDB5</accession>
<sequence length="112" mass="12436">KLQWVQRRDSDDIAWTAEIEHAFRHLKASLTRPPALGLPKYTTDFHLYVHEGGGTAAAILAQEHGGIYRPVAYLSKTLDSVARGLPACLRNPKENLEGLLLITDSNQCEKTV</sequence>
<dbReference type="InterPro" id="IPR041577">
    <property type="entry name" value="RT_RNaseH_2"/>
</dbReference>